<reference evidence="2 3" key="1">
    <citation type="submission" date="2019-07" db="EMBL/GenBank/DDBJ databases">
        <title>R&amp;d 2014.</title>
        <authorList>
            <person name="Klenk H.-P."/>
        </authorList>
    </citation>
    <scope>NUCLEOTIDE SEQUENCE [LARGE SCALE GENOMIC DNA]</scope>
    <source>
        <strain evidence="2 3">DSM 43868</strain>
    </source>
</reference>
<gene>
    <name evidence="2" type="ORF">JD77_00334</name>
</gene>
<dbReference type="EMBL" id="VLKE01000001">
    <property type="protein sequence ID" value="TWH65398.1"/>
    <property type="molecule type" value="Genomic_DNA"/>
</dbReference>
<feature type="compositionally biased region" description="Low complexity" evidence="1">
    <location>
        <begin position="68"/>
        <end position="83"/>
    </location>
</feature>
<protein>
    <submittedName>
        <fullName evidence="2">Uncharacterized protein</fullName>
    </submittedName>
</protein>
<name>A0A562I3V8_MICOL</name>
<sequence length="131" mass="13690">MTGWAAKAVDAAIGVVTTRSSDGFSEPPRADQMSASPRSRLGGTAMLIGTVSPRSARPPTNRPGGSTSWVTSPASSTESSRCSSCGWAVHAVTRYDKAKYRGGRCSATTTPSASHSSIRPSRRWAISSRTS</sequence>
<feature type="compositionally biased region" description="Low complexity" evidence="1">
    <location>
        <begin position="106"/>
        <end position="117"/>
    </location>
</feature>
<accession>A0A562I3V8</accession>
<evidence type="ECO:0000313" key="2">
    <source>
        <dbReference type="EMBL" id="TWH65398.1"/>
    </source>
</evidence>
<keyword evidence="3" id="KW-1185">Reference proteome</keyword>
<comment type="caution">
    <text evidence="2">The sequence shown here is derived from an EMBL/GenBank/DDBJ whole genome shotgun (WGS) entry which is preliminary data.</text>
</comment>
<organism evidence="2 3">
    <name type="scientific">Micromonospora olivasterospora</name>
    <dbReference type="NCBI Taxonomy" id="1880"/>
    <lineage>
        <taxon>Bacteria</taxon>
        <taxon>Bacillati</taxon>
        <taxon>Actinomycetota</taxon>
        <taxon>Actinomycetes</taxon>
        <taxon>Micromonosporales</taxon>
        <taxon>Micromonosporaceae</taxon>
        <taxon>Micromonospora</taxon>
    </lineage>
</organism>
<feature type="region of interest" description="Disordered" evidence="1">
    <location>
        <begin position="101"/>
        <end position="131"/>
    </location>
</feature>
<feature type="region of interest" description="Disordered" evidence="1">
    <location>
        <begin position="18"/>
        <end position="83"/>
    </location>
</feature>
<evidence type="ECO:0000313" key="3">
    <source>
        <dbReference type="Proteomes" id="UP000319825"/>
    </source>
</evidence>
<proteinExistence type="predicted"/>
<dbReference type="AlphaFoldDB" id="A0A562I3V8"/>
<evidence type="ECO:0000256" key="1">
    <source>
        <dbReference type="SAM" id="MobiDB-lite"/>
    </source>
</evidence>
<dbReference type="Proteomes" id="UP000319825">
    <property type="component" value="Unassembled WGS sequence"/>
</dbReference>